<keyword evidence="3" id="KW-1185">Reference proteome</keyword>
<feature type="compositionally biased region" description="Polar residues" evidence="1">
    <location>
        <begin position="1"/>
        <end position="16"/>
    </location>
</feature>
<proteinExistence type="predicted"/>
<evidence type="ECO:0000313" key="2">
    <source>
        <dbReference type="EMBL" id="KAK4101893.1"/>
    </source>
</evidence>
<feature type="region of interest" description="Disordered" evidence="1">
    <location>
        <begin position="1"/>
        <end position="52"/>
    </location>
</feature>
<gene>
    <name evidence="2" type="ORF">N658DRAFT_40931</name>
</gene>
<dbReference type="AlphaFoldDB" id="A0AAN6T212"/>
<reference evidence="2" key="1">
    <citation type="journal article" date="2023" name="Mol. Phylogenet. Evol.">
        <title>Genome-scale phylogeny and comparative genomics of the fungal order Sordariales.</title>
        <authorList>
            <person name="Hensen N."/>
            <person name="Bonometti L."/>
            <person name="Westerberg I."/>
            <person name="Brannstrom I.O."/>
            <person name="Guillou S."/>
            <person name="Cros-Aarteil S."/>
            <person name="Calhoun S."/>
            <person name="Haridas S."/>
            <person name="Kuo A."/>
            <person name="Mondo S."/>
            <person name="Pangilinan J."/>
            <person name="Riley R."/>
            <person name="LaButti K."/>
            <person name="Andreopoulos B."/>
            <person name="Lipzen A."/>
            <person name="Chen C."/>
            <person name="Yan M."/>
            <person name="Daum C."/>
            <person name="Ng V."/>
            <person name="Clum A."/>
            <person name="Steindorff A."/>
            <person name="Ohm R.A."/>
            <person name="Martin F."/>
            <person name="Silar P."/>
            <person name="Natvig D.O."/>
            <person name="Lalanne C."/>
            <person name="Gautier V."/>
            <person name="Ament-Velasquez S.L."/>
            <person name="Kruys A."/>
            <person name="Hutchinson M.I."/>
            <person name="Powell A.J."/>
            <person name="Barry K."/>
            <person name="Miller A.N."/>
            <person name="Grigoriev I.V."/>
            <person name="Debuchy R."/>
            <person name="Gladieux P."/>
            <person name="Hiltunen Thoren M."/>
            <person name="Johannesson H."/>
        </authorList>
    </citation>
    <scope>NUCLEOTIDE SEQUENCE</scope>
    <source>
        <strain evidence="2">CBS 757.83</strain>
    </source>
</reference>
<sequence>MSPSQESRLSPLSTRFQPWRDPRGTATCLPKRRTSSFRAAGGAVAPHHRQRRRPLDELPRLFAEGSAPVLISARARYFGRNGKFGSLEVKGLKEPEALQS</sequence>
<organism evidence="2 3">
    <name type="scientific">Parathielavia hyrcaniae</name>
    <dbReference type="NCBI Taxonomy" id="113614"/>
    <lineage>
        <taxon>Eukaryota</taxon>
        <taxon>Fungi</taxon>
        <taxon>Dikarya</taxon>
        <taxon>Ascomycota</taxon>
        <taxon>Pezizomycotina</taxon>
        <taxon>Sordariomycetes</taxon>
        <taxon>Sordariomycetidae</taxon>
        <taxon>Sordariales</taxon>
        <taxon>Chaetomiaceae</taxon>
        <taxon>Parathielavia</taxon>
    </lineage>
</organism>
<name>A0AAN6T212_9PEZI</name>
<reference evidence="2" key="2">
    <citation type="submission" date="2023-05" db="EMBL/GenBank/DDBJ databases">
        <authorList>
            <consortium name="Lawrence Berkeley National Laboratory"/>
            <person name="Steindorff A."/>
            <person name="Hensen N."/>
            <person name="Bonometti L."/>
            <person name="Westerberg I."/>
            <person name="Brannstrom I.O."/>
            <person name="Guillou S."/>
            <person name="Cros-Aarteil S."/>
            <person name="Calhoun S."/>
            <person name="Haridas S."/>
            <person name="Kuo A."/>
            <person name="Mondo S."/>
            <person name="Pangilinan J."/>
            <person name="Riley R."/>
            <person name="Labutti K."/>
            <person name="Andreopoulos B."/>
            <person name="Lipzen A."/>
            <person name="Chen C."/>
            <person name="Yanf M."/>
            <person name="Daum C."/>
            <person name="Ng V."/>
            <person name="Clum A."/>
            <person name="Ohm R."/>
            <person name="Martin F."/>
            <person name="Silar P."/>
            <person name="Natvig D."/>
            <person name="Lalanne C."/>
            <person name="Gautier V."/>
            <person name="Ament-Velasquez S.L."/>
            <person name="Kruys A."/>
            <person name="Hutchinson M.I."/>
            <person name="Powell A.J."/>
            <person name="Barry K."/>
            <person name="Miller A.N."/>
            <person name="Grigoriev I.V."/>
            <person name="Debuchy R."/>
            <person name="Gladieux P."/>
            <person name="Thoren M.H."/>
            <person name="Johannesson H."/>
        </authorList>
    </citation>
    <scope>NUCLEOTIDE SEQUENCE</scope>
    <source>
        <strain evidence="2">CBS 757.83</strain>
    </source>
</reference>
<evidence type="ECO:0000256" key="1">
    <source>
        <dbReference type="SAM" id="MobiDB-lite"/>
    </source>
</evidence>
<accession>A0AAN6T212</accession>
<comment type="caution">
    <text evidence="2">The sequence shown here is derived from an EMBL/GenBank/DDBJ whole genome shotgun (WGS) entry which is preliminary data.</text>
</comment>
<evidence type="ECO:0000313" key="3">
    <source>
        <dbReference type="Proteomes" id="UP001305647"/>
    </source>
</evidence>
<dbReference type="EMBL" id="MU863633">
    <property type="protein sequence ID" value="KAK4101893.1"/>
    <property type="molecule type" value="Genomic_DNA"/>
</dbReference>
<dbReference type="Proteomes" id="UP001305647">
    <property type="component" value="Unassembled WGS sequence"/>
</dbReference>
<protein>
    <submittedName>
        <fullName evidence="2">Uncharacterized protein</fullName>
    </submittedName>
</protein>